<accession>W7YA92</accession>
<dbReference type="Proteomes" id="UP000019402">
    <property type="component" value="Unassembled WGS sequence"/>
</dbReference>
<evidence type="ECO:0000313" key="2">
    <source>
        <dbReference type="Proteomes" id="UP000019402"/>
    </source>
</evidence>
<reference evidence="1 2" key="1">
    <citation type="journal article" date="2014" name="Genome Announc.">
        <title>Draft Genome Sequence of Cytophaga fermentans JCM 21142T, a Facultative Anaerobe Isolated from Marine Mud.</title>
        <authorList>
            <person name="Starns D."/>
            <person name="Oshima K."/>
            <person name="Suda W."/>
            <person name="Iino T."/>
            <person name="Yuki M."/>
            <person name="Inoue J."/>
            <person name="Kitamura K."/>
            <person name="Iida T."/>
            <person name="Darby A."/>
            <person name="Hattori M."/>
            <person name="Ohkuma M."/>
        </authorList>
    </citation>
    <scope>NUCLEOTIDE SEQUENCE [LARGE SCALE GENOMIC DNA]</scope>
    <source>
        <strain evidence="1 2">JCM 21142</strain>
    </source>
</reference>
<gene>
    <name evidence="1" type="ORF">JCM21142_93979</name>
</gene>
<comment type="caution">
    <text evidence="1">The sequence shown here is derived from an EMBL/GenBank/DDBJ whole genome shotgun (WGS) entry which is preliminary data.</text>
</comment>
<keyword evidence="2" id="KW-1185">Reference proteome</keyword>
<dbReference type="EMBL" id="BAMD01000075">
    <property type="protein sequence ID" value="GAF05252.1"/>
    <property type="molecule type" value="Genomic_DNA"/>
</dbReference>
<sequence length="176" mass="20247">MGVEGDDAAFGIVDIYFFFSFGIVQLNGMTTGAYQLTLGIIGQRTRGIVAMEQTTRNIRLRRVAMLKGHHYLVIDGRDKHKTMQIFIILRQANILCLHPYPVTTLIFAHPKKTHLHTSKGVWILILHHGGHFWKSHRLFNMIHRQTLGHTRHAFEIITINAILIYLMIDFNHPVTT</sequence>
<dbReference type="AlphaFoldDB" id="W7YA92"/>
<protein>
    <submittedName>
        <fullName evidence="1">Uncharacterized protein</fullName>
    </submittedName>
</protein>
<proteinExistence type="predicted"/>
<organism evidence="1 2">
    <name type="scientific">Saccharicrinis fermentans DSM 9555 = JCM 21142</name>
    <dbReference type="NCBI Taxonomy" id="869213"/>
    <lineage>
        <taxon>Bacteria</taxon>
        <taxon>Pseudomonadati</taxon>
        <taxon>Bacteroidota</taxon>
        <taxon>Bacteroidia</taxon>
        <taxon>Marinilabiliales</taxon>
        <taxon>Marinilabiliaceae</taxon>
        <taxon>Saccharicrinis</taxon>
    </lineage>
</organism>
<name>W7YA92_9BACT</name>
<evidence type="ECO:0000313" key="1">
    <source>
        <dbReference type="EMBL" id="GAF05252.1"/>
    </source>
</evidence>